<dbReference type="InterPro" id="IPR039803">
    <property type="entry name" value="MTMR14_PH-GRAM"/>
</dbReference>
<dbReference type="InterPro" id="IPR029021">
    <property type="entry name" value="Prot-tyrosine_phosphatase-like"/>
</dbReference>
<proteinExistence type="inferred from homology"/>
<feature type="domain" description="Myotubularin phosphatase" evidence="3">
    <location>
        <begin position="306"/>
        <end position="378"/>
    </location>
</feature>
<evidence type="ECO:0000256" key="2">
    <source>
        <dbReference type="SAM" id="MobiDB-lite"/>
    </source>
</evidence>
<dbReference type="CDD" id="cd13213">
    <property type="entry name" value="PH-GRAM_MTMR14"/>
    <property type="match status" value="1"/>
</dbReference>
<dbReference type="PANTHER" id="PTHR13524:SF2">
    <property type="entry name" value="MYOTUBULARIN-RELATED PROTEIN 14"/>
    <property type="match status" value="1"/>
</dbReference>
<name>A0A8B7Z6D1_ACAPL</name>
<dbReference type="GO" id="GO:0004438">
    <property type="term" value="F:phosphatidylinositol-3-phosphate phosphatase activity"/>
    <property type="evidence" value="ECO:0007669"/>
    <property type="project" value="InterPro"/>
</dbReference>
<dbReference type="InterPro" id="IPR039802">
    <property type="entry name" value="MTMR14"/>
</dbReference>
<dbReference type="InterPro" id="IPR016130">
    <property type="entry name" value="Tyr_Pase_AS"/>
</dbReference>
<evidence type="ECO:0000313" key="5">
    <source>
        <dbReference type="RefSeq" id="XP_022101198.1"/>
    </source>
</evidence>
<evidence type="ECO:0000256" key="1">
    <source>
        <dbReference type="ARBA" id="ARBA00007471"/>
    </source>
</evidence>
<dbReference type="RefSeq" id="XP_022101198.1">
    <property type="nucleotide sequence ID" value="XM_022245506.1"/>
</dbReference>
<dbReference type="AlphaFoldDB" id="A0A8B7Z6D1"/>
<dbReference type="PANTHER" id="PTHR13524">
    <property type="entry name" value="MYOTUBULARIN-RELATED"/>
    <property type="match status" value="1"/>
</dbReference>
<dbReference type="GeneID" id="110984892"/>
<evidence type="ECO:0000259" key="3">
    <source>
        <dbReference type="Pfam" id="PF06602"/>
    </source>
</evidence>
<dbReference type="InterPro" id="IPR010569">
    <property type="entry name" value="Myotubularin-like_Pase_dom"/>
</dbReference>
<protein>
    <submittedName>
        <fullName evidence="5">Myotubularin-related protein 14-like isoform X1</fullName>
    </submittedName>
</protein>
<dbReference type="SUPFAM" id="SSF52799">
    <property type="entry name" value="(Phosphotyrosine protein) phosphatases II"/>
    <property type="match status" value="1"/>
</dbReference>
<gene>
    <name evidence="5" type="primary">LOC110984892</name>
</gene>
<dbReference type="PROSITE" id="PS00383">
    <property type="entry name" value="TYR_PHOSPHATASE_1"/>
    <property type="match status" value="1"/>
</dbReference>
<dbReference type="OMA" id="EFRENDY"/>
<reference evidence="5" key="1">
    <citation type="submission" date="2025-08" db="UniProtKB">
        <authorList>
            <consortium name="RefSeq"/>
        </authorList>
    </citation>
    <scope>IDENTIFICATION</scope>
</reference>
<feature type="region of interest" description="Disordered" evidence="2">
    <location>
        <begin position="541"/>
        <end position="566"/>
    </location>
</feature>
<dbReference type="OrthoDB" id="2408718at2759"/>
<accession>A0A8B7Z6D1</accession>
<dbReference type="Pfam" id="PF06602">
    <property type="entry name" value="Myotub-related"/>
    <property type="match status" value="1"/>
</dbReference>
<sequence length="626" mass="69197">MGESQGLISDAELRQLLLIFCKAGYKARESSSKVEIIERKCLALFGKDYKYTVIYNSNGELCGHYPEKLVILEYMLSGSGQEEKTLPSVEPLYDIQKIRELMLKSRFARCRQRFVVPIILYEGKHICRSATLSGGPEIYGRSGLDYFFSGGESLGSQTSDSEDLLAGQNATTSSSTGNNEWQLFDRFRGQDIKLLKMLSVGCISDLMVENKKVKFGVNVSSSEKVDKEHRYADFSLVSVPYPGCEFFRDYRENGFNAEGLYYDWSQDFVDAGLSIPENLTSKLGIDWRSYRSWDLVKLTQNYLKLFLHVIKQGETGLLIHCISGWDRTPLFVSLLRLTLWADGMAHRNLSAAEILYLTIAYDWMLFGHNLSDRIGKGEDIFLFCFNFLKHITSEEFSVAVKRNQRSVSRTDSESCMDGMVLLDVDKQCLGSNSSLNSNISITSLSSTSSPILICTGGAHEEVTHSSLRCHGSPALDNGKPRTPTHREPPRSPPAVSATSPVAVPRQVRRSSGEVAKSAASSTCGSWQLVSHTGSVKGYVSSRDSPLTVHSDVSSSSSGTASSGPVFDSICEESERKRKLDEVRITFNKLYSAIVGSRYTAESGGISSMIDSIVSKVGLRSGRGTPV</sequence>
<feature type="compositionally biased region" description="Low complexity" evidence="2">
    <location>
        <begin position="550"/>
        <end position="562"/>
    </location>
</feature>
<feature type="region of interest" description="Disordered" evidence="2">
    <location>
        <begin position="466"/>
        <end position="513"/>
    </location>
</feature>
<organism evidence="4 5">
    <name type="scientific">Acanthaster planci</name>
    <name type="common">Crown-of-thorns starfish</name>
    <dbReference type="NCBI Taxonomy" id="133434"/>
    <lineage>
        <taxon>Eukaryota</taxon>
        <taxon>Metazoa</taxon>
        <taxon>Echinodermata</taxon>
        <taxon>Eleutherozoa</taxon>
        <taxon>Asterozoa</taxon>
        <taxon>Asteroidea</taxon>
        <taxon>Valvatacea</taxon>
        <taxon>Valvatida</taxon>
        <taxon>Acanthasteridae</taxon>
        <taxon>Acanthaster</taxon>
    </lineage>
</organism>
<keyword evidence="4" id="KW-1185">Reference proteome</keyword>
<dbReference type="Proteomes" id="UP000694845">
    <property type="component" value="Unplaced"/>
</dbReference>
<evidence type="ECO:0000313" key="4">
    <source>
        <dbReference type="Proteomes" id="UP000694845"/>
    </source>
</evidence>
<comment type="similarity">
    <text evidence="1">Belongs to the protein-tyrosine phosphatase family. Non-receptor class myotubularin subfamily.</text>
</comment>
<dbReference type="KEGG" id="aplc:110984892"/>